<dbReference type="GO" id="GO:0003700">
    <property type="term" value="F:DNA-binding transcription factor activity"/>
    <property type="evidence" value="ECO:0007669"/>
    <property type="project" value="TreeGrafter"/>
</dbReference>
<sequence>MARKQADNYENKQRSILTSAAAVIAEAGMENASMSQIAVRGNVSKALLYHYYPSKAALIFDIVQTHLAELDETLAAADKPDAPAEERLGLLVLAVIKNYQHSNDQHKVQLNCVGTLNAEQMETLHAIERSITRRFSGVLRTIAPELEKDRSYLMPTTMSLFGMLNWMYLWFRDDGSISREEYAKLVTNLMLNGMKGI</sequence>
<evidence type="ECO:0000313" key="4">
    <source>
        <dbReference type="EMBL" id="ASJ76826.1"/>
    </source>
</evidence>
<dbReference type="Pfam" id="PF17932">
    <property type="entry name" value="TetR_C_24"/>
    <property type="match status" value="1"/>
</dbReference>
<dbReference type="InterPro" id="IPR001647">
    <property type="entry name" value="HTH_TetR"/>
</dbReference>
<evidence type="ECO:0000256" key="2">
    <source>
        <dbReference type="PROSITE-ProRule" id="PRU00335"/>
    </source>
</evidence>
<dbReference type="InterPro" id="IPR050109">
    <property type="entry name" value="HTH-type_TetR-like_transc_reg"/>
</dbReference>
<accession>A0A2Z2NZG8</accession>
<reference evidence="4 5" key="1">
    <citation type="submission" date="2016-12" db="EMBL/GenBank/DDBJ databases">
        <authorList>
            <person name="Song W.-J."/>
            <person name="Kurnit D.M."/>
        </authorList>
    </citation>
    <scope>NUCLEOTIDE SEQUENCE [LARGE SCALE GENOMIC DNA]</scope>
    <source>
        <strain evidence="4 5">IMCC3135</strain>
    </source>
</reference>
<evidence type="ECO:0000256" key="1">
    <source>
        <dbReference type="ARBA" id="ARBA00023125"/>
    </source>
</evidence>
<dbReference type="SUPFAM" id="SSF48498">
    <property type="entry name" value="Tetracyclin repressor-like, C-terminal domain"/>
    <property type="match status" value="1"/>
</dbReference>
<keyword evidence="1 2" id="KW-0238">DNA-binding</keyword>
<protein>
    <submittedName>
        <fullName evidence="4">HTH-type transcriptional regulator BetI</fullName>
    </submittedName>
</protein>
<dbReference type="EMBL" id="CP018632">
    <property type="protein sequence ID" value="ASJ76826.1"/>
    <property type="molecule type" value="Genomic_DNA"/>
</dbReference>
<feature type="domain" description="HTH tetR-type" evidence="3">
    <location>
        <begin position="10"/>
        <end position="70"/>
    </location>
</feature>
<dbReference type="PROSITE" id="PS50977">
    <property type="entry name" value="HTH_TETR_2"/>
    <property type="match status" value="1"/>
</dbReference>
<dbReference type="Pfam" id="PF00440">
    <property type="entry name" value="TetR_N"/>
    <property type="match status" value="1"/>
</dbReference>
<dbReference type="Gene3D" id="1.10.357.10">
    <property type="entry name" value="Tetracycline Repressor, domain 2"/>
    <property type="match status" value="1"/>
</dbReference>
<dbReference type="KEGG" id="gai:IMCC3135_33930"/>
<dbReference type="InterPro" id="IPR009057">
    <property type="entry name" value="Homeodomain-like_sf"/>
</dbReference>
<dbReference type="Gene3D" id="1.10.10.60">
    <property type="entry name" value="Homeodomain-like"/>
    <property type="match status" value="1"/>
</dbReference>
<name>A0A2Z2NZG8_9GAMM</name>
<dbReference type="RefSeq" id="WP_088921547.1">
    <property type="nucleotide sequence ID" value="NZ_CP018632.1"/>
</dbReference>
<dbReference type="SUPFAM" id="SSF46689">
    <property type="entry name" value="Homeodomain-like"/>
    <property type="match status" value="1"/>
</dbReference>
<dbReference type="GO" id="GO:0000976">
    <property type="term" value="F:transcription cis-regulatory region binding"/>
    <property type="evidence" value="ECO:0007669"/>
    <property type="project" value="TreeGrafter"/>
</dbReference>
<dbReference type="Proteomes" id="UP000250079">
    <property type="component" value="Chromosome"/>
</dbReference>
<gene>
    <name evidence="4" type="primary">betI_2</name>
    <name evidence="4" type="ORF">IMCC3135_33930</name>
</gene>
<dbReference type="PANTHER" id="PTHR30055:SF226">
    <property type="entry name" value="HTH-TYPE TRANSCRIPTIONAL REGULATOR PKSA"/>
    <property type="match status" value="1"/>
</dbReference>
<dbReference type="InterPro" id="IPR036271">
    <property type="entry name" value="Tet_transcr_reg_TetR-rel_C_sf"/>
</dbReference>
<organism evidence="4 5">
    <name type="scientific">Granulosicoccus antarcticus IMCC3135</name>
    <dbReference type="NCBI Taxonomy" id="1192854"/>
    <lineage>
        <taxon>Bacteria</taxon>
        <taxon>Pseudomonadati</taxon>
        <taxon>Pseudomonadota</taxon>
        <taxon>Gammaproteobacteria</taxon>
        <taxon>Chromatiales</taxon>
        <taxon>Granulosicoccaceae</taxon>
        <taxon>Granulosicoccus</taxon>
    </lineage>
</organism>
<dbReference type="OrthoDB" id="5293556at2"/>
<keyword evidence="5" id="KW-1185">Reference proteome</keyword>
<evidence type="ECO:0000259" key="3">
    <source>
        <dbReference type="PROSITE" id="PS50977"/>
    </source>
</evidence>
<dbReference type="InterPro" id="IPR041490">
    <property type="entry name" value="KstR2_TetR_C"/>
</dbReference>
<evidence type="ECO:0000313" key="5">
    <source>
        <dbReference type="Proteomes" id="UP000250079"/>
    </source>
</evidence>
<feature type="DNA-binding region" description="H-T-H motif" evidence="2">
    <location>
        <begin position="33"/>
        <end position="52"/>
    </location>
</feature>
<dbReference type="AlphaFoldDB" id="A0A2Z2NZG8"/>
<dbReference type="PRINTS" id="PR00455">
    <property type="entry name" value="HTHTETR"/>
</dbReference>
<dbReference type="PANTHER" id="PTHR30055">
    <property type="entry name" value="HTH-TYPE TRANSCRIPTIONAL REGULATOR RUTR"/>
    <property type="match status" value="1"/>
</dbReference>
<proteinExistence type="predicted"/>